<feature type="region of interest" description="Disordered" evidence="1">
    <location>
        <begin position="221"/>
        <end position="240"/>
    </location>
</feature>
<dbReference type="EMBL" id="GANP01014990">
    <property type="protein sequence ID" value="JAB69478.1"/>
    <property type="molecule type" value="mRNA"/>
</dbReference>
<evidence type="ECO:0000256" key="1">
    <source>
        <dbReference type="SAM" id="MobiDB-lite"/>
    </source>
</evidence>
<name>V5H982_IXORI</name>
<feature type="signal peptide" evidence="2">
    <location>
        <begin position="1"/>
        <end position="22"/>
    </location>
</feature>
<accession>V5H982</accession>
<reference evidence="3" key="1">
    <citation type="journal article" date="2015" name="Sci. Rep.">
        <title>Tissue- and time-dependent transcription in Ixodes ricinus salivary glands and midguts when blood feeding on the vertebrate host.</title>
        <authorList>
            <person name="Kotsyfakis M."/>
            <person name="Schwarz A."/>
            <person name="Erhart J."/>
            <person name="Ribeiro J.M."/>
        </authorList>
    </citation>
    <scope>NUCLEOTIDE SEQUENCE</scope>
    <source>
        <tissue evidence="3">Salivary gland and midgut</tissue>
    </source>
</reference>
<proteinExistence type="evidence at transcript level"/>
<feature type="chain" id="PRO_5004735073" evidence="2">
    <location>
        <begin position="23"/>
        <end position="240"/>
    </location>
</feature>
<sequence length="240" mass="27148">MNTLRWGFMPLVFGFMNAGVECWPKLRLLSRAEDDGPWTLTVGYIVDDSLASLDKGTINNWIQLITTHTEHVLLNWFHFHIGLQSWIIHYDKVPELMSRMKPYKNTDFIYLDGAIETLTNYFEDTKHPDVICLLTNYTISDGGMVAKAHGYYVQEALCEGGVSVLLAYSPGYEGYAGSMLADMIMKSANPHEVPNLLFRGSGYREEMKNYLRKCNGSLDLEEPDIYQPEAPQPPAPPGNT</sequence>
<evidence type="ECO:0000313" key="3">
    <source>
        <dbReference type="EMBL" id="JAB69478.1"/>
    </source>
</evidence>
<evidence type="ECO:0000256" key="2">
    <source>
        <dbReference type="SAM" id="SignalP"/>
    </source>
</evidence>
<keyword evidence="2" id="KW-0732">Signal</keyword>
<dbReference type="AlphaFoldDB" id="V5H982"/>
<organism evidence="3">
    <name type="scientific">Ixodes ricinus</name>
    <name type="common">Common tick</name>
    <name type="synonym">Acarus ricinus</name>
    <dbReference type="NCBI Taxonomy" id="34613"/>
    <lineage>
        <taxon>Eukaryota</taxon>
        <taxon>Metazoa</taxon>
        <taxon>Ecdysozoa</taxon>
        <taxon>Arthropoda</taxon>
        <taxon>Chelicerata</taxon>
        <taxon>Arachnida</taxon>
        <taxon>Acari</taxon>
        <taxon>Parasitiformes</taxon>
        <taxon>Ixodida</taxon>
        <taxon>Ixodoidea</taxon>
        <taxon>Ixodidae</taxon>
        <taxon>Ixodinae</taxon>
        <taxon>Ixodes</taxon>
    </lineage>
</organism>
<feature type="compositionally biased region" description="Pro residues" evidence="1">
    <location>
        <begin position="230"/>
        <end position="240"/>
    </location>
</feature>
<protein>
    <submittedName>
        <fullName evidence="3">Putative secreted protein</fullName>
    </submittedName>
</protein>